<organism evidence="3 4">
    <name type="scientific">Bacteroides ovatus</name>
    <dbReference type="NCBI Taxonomy" id="28116"/>
    <lineage>
        <taxon>Bacteria</taxon>
        <taxon>Pseudomonadati</taxon>
        <taxon>Bacteroidota</taxon>
        <taxon>Bacteroidia</taxon>
        <taxon>Bacteroidales</taxon>
        <taxon>Bacteroidaceae</taxon>
        <taxon>Bacteroides</taxon>
    </lineage>
</organism>
<dbReference type="InterPro" id="IPR023210">
    <property type="entry name" value="NADP_OxRdtase_dom"/>
</dbReference>
<reference evidence="3" key="1">
    <citation type="submission" date="2022-10" db="EMBL/GenBank/DDBJ databases">
        <title>Human gut microbiome strain richness.</title>
        <authorList>
            <person name="Chen-Liaw A."/>
        </authorList>
    </citation>
    <scope>NUCLEOTIDE SEQUENCE</scope>
    <source>
        <strain evidence="3">RTP21484st1_H8_RTP21484_190118</strain>
    </source>
</reference>
<dbReference type="PANTHER" id="PTHR43625">
    <property type="entry name" value="AFLATOXIN B1 ALDEHYDE REDUCTASE"/>
    <property type="match status" value="1"/>
</dbReference>
<gene>
    <name evidence="3" type="ORF">PQ628_23445</name>
</gene>
<dbReference type="InterPro" id="IPR050791">
    <property type="entry name" value="Aldo-Keto_reductase"/>
</dbReference>
<dbReference type="PROSITE" id="PS51318">
    <property type="entry name" value="TAT"/>
    <property type="match status" value="1"/>
</dbReference>
<comment type="caution">
    <text evidence="3">The sequence shown here is derived from an EMBL/GenBank/DDBJ whole genome shotgun (WGS) entry which is preliminary data.</text>
</comment>
<name>A0AAW6ISB0_BACOV</name>
<proteinExistence type="predicted"/>
<sequence length="397" mass="43788">MKKKQDSVNNTEMGRRGFLKRTVLASAAICIAPILEKVTAAEKSITGKSPVSATVFPVSIAAVRTQRTLGSGKAVFTVSAMGFGCMGLNHHRSQSPDEKACTRLIHEAIERGVTLFDTAESYGYHKNEKLVGEALKGYADRVFVSSKFGHKFVNGVRVNAEEDSTPSNIRRVCENSLRNLGVETLGMFYQHRADPNTPIEVVAETVGELIKEGKILHWGMCEVNAETIRRAHKICPVTAIQSEYHFMHRTVEENGVLALCEELGIGFVPYSPLNRGFLGGMINEYTLFDATNDNRQTLPRFQPEAIRANTRIVEVLNAFGRTRGITTAQVALAWLMNKKPFIVPIPGTTKLSHLEENLRACDIVLTAEEMAELEKAVAAIPVVGSRYDALQESKIQK</sequence>
<dbReference type="AlphaFoldDB" id="A0AAW6ISB0"/>
<dbReference type="GO" id="GO:0016491">
    <property type="term" value="F:oxidoreductase activity"/>
    <property type="evidence" value="ECO:0007669"/>
    <property type="project" value="UniProtKB-KW"/>
</dbReference>
<feature type="domain" description="NADP-dependent oxidoreductase" evidence="2">
    <location>
        <begin position="81"/>
        <end position="376"/>
    </location>
</feature>
<dbReference type="PANTHER" id="PTHR43625:SF77">
    <property type="entry name" value="ALDO-KETO REDUCTASE"/>
    <property type="match status" value="1"/>
</dbReference>
<dbReference type="RefSeq" id="WP_004324456.1">
    <property type="nucleotide sequence ID" value="NZ_CAKJZG010000003.1"/>
</dbReference>
<dbReference type="EMBL" id="JAQQPO010000039">
    <property type="protein sequence ID" value="MDC7961159.1"/>
    <property type="molecule type" value="Genomic_DNA"/>
</dbReference>
<evidence type="ECO:0000256" key="1">
    <source>
        <dbReference type="ARBA" id="ARBA00023002"/>
    </source>
</evidence>
<dbReference type="InterPro" id="IPR006311">
    <property type="entry name" value="TAT_signal"/>
</dbReference>
<dbReference type="Gene3D" id="3.20.20.100">
    <property type="entry name" value="NADP-dependent oxidoreductase domain"/>
    <property type="match status" value="1"/>
</dbReference>
<dbReference type="SUPFAM" id="SSF51430">
    <property type="entry name" value="NAD(P)-linked oxidoreductase"/>
    <property type="match status" value="1"/>
</dbReference>
<dbReference type="InterPro" id="IPR036812">
    <property type="entry name" value="NAD(P)_OxRdtase_dom_sf"/>
</dbReference>
<dbReference type="CDD" id="cd19078">
    <property type="entry name" value="AKR_AKR13C1_2"/>
    <property type="match status" value="1"/>
</dbReference>
<accession>A0AAW6ISB0</accession>
<evidence type="ECO:0000313" key="3">
    <source>
        <dbReference type="EMBL" id="MDC7961159.1"/>
    </source>
</evidence>
<evidence type="ECO:0000259" key="2">
    <source>
        <dbReference type="Pfam" id="PF00248"/>
    </source>
</evidence>
<dbReference type="Proteomes" id="UP001215078">
    <property type="component" value="Unassembled WGS sequence"/>
</dbReference>
<protein>
    <submittedName>
        <fullName evidence="3">Aldo/keto reductase</fullName>
    </submittedName>
</protein>
<dbReference type="Pfam" id="PF00248">
    <property type="entry name" value="Aldo_ket_red"/>
    <property type="match status" value="1"/>
</dbReference>
<keyword evidence="1" id="KW-0560">Oxidoreductase</keyword>
<evidence type="ECO:0000313" key="4">
    <source>
        <dbReference type="Proteomes" id="UP001215078"/>
    </source>
</evidence>
<dbReference type="GO" id="GO:0005737">
    <property type="term" value="C:cytoplasm"/>
    <property type="evidence" value="ECO:0007669"/>
    <property type="project" value="TreeGrafter"/>
</dbReference>